<protein>
    <recommendedName>
        <fullName evidence="11">MatE family protein</fullName>
    </recommendedName>
</protein>
<sequence>MKIEKKNRRFSLPVKQANPNEYIQISGEEKRLGSLSPLLTVAILSIGPFISQTVQALYGMVNLYWVSKGIGDKGIEVFGAIYLIDFIPLAFADYLMSSINIQLSYLFGETRVDECAQVFVDFIRISFFLSLLMPPIILPITKPVVRWFGAGDEISKMCFQYIIPTASCSFFAFLFMTICGLLQSEGHSIIFGVAQSSTLIINMFVFCPIFLLVFKFGIWGASLATGISQFIVSMILVIMIFNGKFTVKPKLNMLFKKFSSETWKALKIGIASLLSYFAASLPEILLQKFLYMSAIHVGKYDETVQAWGVIVKLFQLVCGTDDAIAIGFLPAASYAYGARRYNRILHLLFHSSWIGILIASIYSALLVFFPRQIASIWSKDPSFLDNCQSMIPIVFLLSPLYPIQYTVPALLQGMQRVLLSTILAFLTEMLPLPVFSSILYFTDKNNPARMMWSYALANIFSFLACCITLIPFIFQLCKEPKDELVRNNQADFYSVRSIKSDNCYSTPLLQNEADYTKEKE</sequence>
<evidence type="ECO:0008006" key="11">
    <source>
        <dbReference type="Google" id="ProtNLM"/>
    </source>
</evidence>
<dbReference type="InterPro" id="IPR052031">
    <property type="entry name" value="Membrane_Transporter-Flippase"/>
</dbReference>
<organism evidence="9 10">
    <name type="scientific">Tritrichomonas musculus</name>
    <dbReference type="NCBI Taxonomy" id="1915356"/>
    <lineage>
        <taxon>Eukaryota</taxon>
        <taxon>Metamonada</taxon>
        <taxon>Parabasalia</taxon>
        <taxon>Tritrichomonadida</taxon>
        <taxon>Tritrichomonadidae</taxon>
        <taxon>Tritrichomonas</taxon>
    </lineage>
</organism>
<feature type="transmembrane region" description="Helical" evidence="8">
    <location>
        <begin position="38"/>
        <end position="58"/>
    </location>
</feature>
<feature type="transmembrane region" description="Helical" evidence="8">
    <location>
        <begin position="78"/>
        <end position="97"/>
    </location>
</feature>
<dbReference type="Pfam" id="PF01554">
    <property type="entry name" value="MatE"/>
    <property type="match status" value="2"/>
</dbReference>
<feature type="transmembrane region" description="Helical" evidence="8">
    <location>
        <begin position="118"/>
        <end position="141"/>
    </location>
</feature>
<evidence type="ECO:0000313" key="10">
    <source>
        <dbReference type="Proteomes" id="UP001470230"/>
    </source>
</evidence>
<evidence type="ECO:0000256" key="8">
    <source>
        <dbReference type="SAM" id="Phobius"/>
    </source>
</evidence>
<reference evidence="9 10" key="1">
    <citation type="submission" date="2024-04" db="EMBL/GenBank/DDBJ databases">
        <title>Tritrichomonas musculus Genome.</title>
        <authorList>
            <person name="Alves-Ferreira E."/>
            <person name="Grigg M."/>
            <person name="Lorenzi H."/>
            <person name="Galac M."/>
        </authorList>
    </citation>
    <scope>NUCLEOTIDE SEQUENCE [LARGE SCALE GENOMIC DNA]</scope>
    <source>
        <strain evidence="9 10">EAF2021</strain>
    </source>
</reference>
<gene>
    <name evidence="9" type="ORF">M9Y10_033500</name>
</gene>
<feature type="transmembrane region" description="Helical" evidence="8">
    <location>
        <begin position="389"/>
        <end position="411"/>
    </location>
</feature>
<evidence type="ECO:0000256" key="5">
    <source>
        <dbReference type="ARBA" id="ARBA00022692"/>
    </source>
</evidence>
<feature type="transmembrane region" description="Helical" evidence="8">
    <location>
        <begin position="189"/>
        <end position="214"/>
    </location>
</feature>
<dbReference type="Proteomes" id="UP001470230">
    <property type="component" value="Unassembled WGS sequence"/>
</dbReference>
<dbReference type="PANTHER" id="PTHR43549">
    <property type="entry name" value="MULTIDRUG RESISTANCE PROTEIN YPNP-RELATED"/>
    <property type="match status" value="1"/>
</dbReference>
<comment type="similarity">
    <text evidence="2">Belongs to the multi antimicrobial extrusion (MATE) (TC 2.A.66.1) family.</text>
</comment>
<evidence type="ECO:0000256" key="2">
    <source>
        <dbReference type="ARBA" id="ARBA00010199"/>
    </source>
</evidence>
<proteinExistence type="inferred from homology"/>
<evidence type="ECO:0000256" key="6">
    <source>
        <dbReference type="ARBA" id="ARBA00022989"/>
    </source>
</evidence>
<comment type="caution">
    <text evidence="9">The sequence shown here is derived from an EMBL/GenBank/DDBJ whole genome shotgun (WGS) entry which is preliminary data.</text>
</comment>
<dbReference type="InterPro" id="IPR002528">
    <property type="entry name" value="MATE_fam"/>
</dbReference>
<evidence type="ECO:0000256" key="1">
    <source>
        <dbReference type="ARBA" id="ARBA00004651"/>
    </source>
</evidence>
<dbReference type="PANTHER" id="PTHR43549:SF2">
    <property type="entry name" value="MULTIDRUG RESISTANCE PROTEIN NORM-RELATED"/>
    <property type="match status" value="1"/>
</dbReference>
<feature type="transmembrane region" description="Helical" evidence="8">
    <location>
        <begin position="226"/>
        <end position="247"/>
    </location>
</feature>
<keyword evidence="10" id="KW-1185">Reference proteome</keyword>
<dbReference type="CDD" id="cd12082">
    <property type="entry name" value="MATE_like"/>
    <property type="match status" value="1"/>
</dbReference>
<dbReference type="EMBL" id="JAPFFF010000005">
    <property type="protein sequence ID" value="KAK8888761.1"/>
    <property type="molecule type" value="Genomic_DNA"/>
</dbReference>
<keyword evidence="3" id="KW-0813">Transport</keyword>
<evidence type="ECO:0000256" key="7">
    <source>
        <dbReference type="ARBA" id="ARBA00023136"/>
    </source>
</evidence>
<accession>A0ABR2KCA8</accession>
<comment type="subcellular location">
    <subcellularLocation>
        <location evidence="1">Cell membrane</location>
        <topology evidence="1">Multi-pass membrane protein</topology>
    </subcellularLocation>
</comment>
<feature type="transmembrane region" description="Helical" evidence="8">
    <location>
        <begin position="452"/>
        <end position="474"/>
    </location>
</feature>
<keyword evidence="6 8" id="KW-1133">Transmembrane helix</keyword>
<keyword evidence="7 8" id="KW-0472">Membrane</keyword>
<feature type="transmembrane region" description="Helical" evidence="8">
    <location>
        <begin position="161"/>
        <end position="182"/>
    </location>
</feature>
<evidence type="ECO:0000313" key="9">
    <source>
        <dbReference type="EMBL" id="KAK8888761.1"/>
    </source>
</evidence>
<keyword evidence="4" id="KW-1003">Cell membrane</keyword>
<feature type="transmembrane region" description="Helical" evidence="8">
    <location>
        <begin position="418"/>
        <end position="440"/>
    </location>
</feature>
<keyword evidence="5 8" id="KW-0812">Transmembrane</keyword>
<feature type="transmembrane region" description="Helical" evidence="8">
    <location>
        <begin position="344"/>
        <end position="369"/>
    </location>
</feature>
<evidence type="ECO:0000256" key="3">
    <source>
        <dbReference type="ARBA" id="ARBA00022448"/>
    </source>
</evidence>
<name>A0ABR2KCA8_9EUKA</name>
<evidence type="ECO:0000256" key="4">
    <source>
        <dbReference type="ARBA" id="ARBA00022475"/>
    </source>
</evidence>